<protein>
    <submittedName>
        <fullName evidence="2">Uncharacterized protein</fullName>
    </submittedName>
</protein>
<proteinExistence type="predicted"/>
<feature type="compositionally biased region" description="Acidic residues" evidence="1">
    <location>
        <begin position="222"/>
        <end position="236"/>
    </location>
</feature>
<feature type="region of interest" description="Disordered" evidence="1">
    <location>
        <begin position="209"/>
        <end position="311"/>
    </location>
</feature>
<organism evidence="2">
    <name type="scientific">Homalodisca liturata</name>
    <dbReference type="NCBI Taxonomy" id="320908"/>
    <lineage>
        <taxon>Eukaryota</taxon>
        <taxon>Metazoa</taxon>
        <taxon>Ecdysozoa</taxon>
        <taxon>Arthropoda</taxon>
        <taxon>Hexapoda</taxon>
        <taxon>Insecta</taxon>
        <taxon>Pterygota</taxon>
        <taxon>Neoptera</taxon>
        <taxon>Paraneoptera</taxon>
        <taxon>Hemiptera</taxon>
        <taxon>Auchenorrhyncha</taxon>
        <taxon>Membracoidea</taxon>
        <taxon>Cicadellidae</taxon>
        <taxon>Cicadellinae</taxon>
        <taxon>Proconiini</taxon>
        <taxon>Homalodisca</taxon>
    </lineage>
</organism>
<dbReference type="EMBL" id="GECU01021388">
    <property type="protein sequence ID" value="JAS86318.1"/>
    <property type="molecule type" value="Transcribed_RNA"/>
</dbReference>
<feature type="region of interest" description="Disordered" evidence="1">
    <location>
        <begin position="116"/>
        <end position="182"/>
    </location>
</feature>
<evidence type="ECO:0000313" key="2">
    <source>
        <dbReference type="EMBL" id="JAS86318.1"/>
    </source>
</evidence>
<feature type="compositionally biased region" description="Basic residues" evidence="1">
    <location>
        <begin position="116"/>
        <end position="173"/>
    </location>
</feature>
<reference evidence="2" key="1">
    <citation type="submission" date="2015-11" db="EMBL/GenBank/DDBJ databases">
        <title>De novo transcriptome assembly of four potential Pierce s Disease insect vectors from Arizona vineyards.</title>
        <authorList>
            <person name="Tassone E.E."/>
        </authorList>
    </citation>
    <scope>NUCLEOTIDE SEQUENCE</scope>
</reference>
<dbReference type="AlphaFoldDB" id="A0A1B6IHC3"/>
<feature type="compositionally biased region" description="Acidic residues" evidence="1">
    <location>
        <begin position="242"/>
        <end position="284"/>
    </location>
</feature>
<feature type="compositionally biased region" description="Basic and acidic residues" evidence="1">
    <location>
        <begin position="285"/>
        <end position="304"/>
    </location>
</feature>
<accession>A0A1B6IHC3</accession>
<evidence type="ECO:0000256" key="1">
    <source>
        <dbReference type="SAM" id="MobiDB-lite"/>
    </source>
</evidence>
<name>A0A1B6IHC3_9HEMI</name>
<gene>
    <name evidence="2" type="ORF">g.43255</name>
</gene>
<sequence>MCIKGLLKVDTDWLKYVLLKWVVAGLFQNKEGRNMSKVVSGYYMRQDFGKWLLIQQFAMGVLKPISRTQIEIDKKEAIIPISPTTPIMPEMNGVGWNRLTSVENNLGEILQMRLKRSVTRKKRKRKPRHKEAGKTLQRKRAKKRKQKQRRVERKRLRMLTHARRLRKQKKSKQARLERHYARMNMTTPFPGYIMNHTRENNTLLRKYDLNEQGTSDTRQENTEEEYTGETYEDENEDSSHEESDEYSDENSADNGNDDYDDDDYDDSDEDEDDNSDYENIEYENVEDKPYKPDGDKSDNTEEKHHLKSAQVGKTKTFVGKYLNSIHQTESSNKISNKLLSSKGTFINKNKLSRKYNAGVPENSKQKLNYKSVKYQTENIRTLNGKSKNYLNESNGEEYANIKSLNGAENYIFQSIITKFKTLQNILIEQCQLNQHDKKHAENIRIFDIKQKCSSNKLNYK</sequence>